<dbReference type="RefSeq" id="WP_094038143.1">
    <property type="nucleotide sequence ID" value="NZ_CP012621.1"/>
</dbReference>
<evidence type="ECO:0000313" key="2">
    <source>
        <dbReference type="EMBL" id="ATG74106.1"/>
    </source>
</evidence>
<dbReference type="KEGG" id="zdf:AN401_09785"/>
<feature type="compositionally biased region" description="Basic and acidic residues" evidence="1">
    <location>
        <begin position="214"/>
        <end position="242"/>
    </location>
</feature>
<dbReference type="Proteomes" id="UP000217763">
    <property type="component" value="Chromosome"/>
</dbReference>
<evidence type="ECO:0000313" key="3">
    <source>
        <dbReference type="Proteomes" id="UP000217763"/>
    </source>
</evidence>
<organism evidence="2 3">
    <name type="scientific">Zobellella denitrificans</name>
    <dbReference type="NCBI Taxonomy" id="347534"/>
    <lineage>
        <taxon>Bacteria</taxon>
        <taxon>Pseudomonadati</taxon>
        <taxon>Pseudomonadota</taxon>
        <taxon>Gammaproteobacteria</taxon>
        <taxon>Aeromonadales</taxon>
        <taxon>Aeromonadaceae</taxon>
        <taxon>Zobellella</taxon>
    </lineage>
</organism>
<protein>
    <submittedName>
        <fullName evidence="2">DNA repair ATPase</fullName>
    </submittedName>
</protein>
<keyword evidence="3" id="KW-1185">Reference proteome</keyword>
<reference evidence="3" key="1">
    <citation type="submission" date="2015-09" db="EMBL/GenBank/DDBJ databases">
        <authorList>
            <person name="Shao Z."/>
            <person name="Wang L."/>
        </authorList>
    </citation>
    <scope>NUCLEOTIDE SEQUENCE [LARGE SCALE GENOMIC DNA]</scope>
    <source>
        <strain evidence="3">F13-1</strain>
    </source>
</reference>
<gene>
    <name evidence="2" type="ORF">AN401_09785</name>
</gene>
<sequence length="254" mass="29918">MILTLVLIAIGALLFLVILYNVIQQYRQKQETEKRTLMLKHKHQINETDELLLSASQLPYSKTLMLVLYGRILGSLQAMQQQDPDNPQIKGRIAGVEQQFQHLRDHYQMESEGIKTPESDQQAIHMLQIVKRLRMVLRAEHNKGKLGTQHFVLEDRRLELIQLKINLTNLIKRARSAFDNREINMARQMLEKGVKAVSMIPDKDEQLKRMEEALRNRLDELSQDQDKAMREQEEREEQKVTSELDVLFQPKRKW</sequence>
<feature type="region of interest" description="Disordered" evidence="1">
    <location>
        <begin position="214"/>
        <end position="254"/>
    </location>
</feature>
<dbReference type="AlphaFoldDB" id="A0A231N321"/>
<proteinExistence type="predicted"/>
<evidence type="ECO:0000256" key="1">
    <source>
        <dbReference type="SAM" id="MobiDB-lite"/>
    </source>
</evidence>
<name>A0A231N321_9GAMM</name>
<dbReference type="OrthoDB" id="5899712at2"/>
<accession>A0A231N321</accession>
<dbReference type="EMBL" id="CP012621">
    <property type="protein sequence ID" value="ATG74106.1"/>
    <property type="molecule type" value="Genomic_DNA"/>
</dbReference>